<accession>A0A645BIW2</accession>
<name>A0A645BIW2_9ZZZZ</name>
<proteinExistence type="predicted"/>
<dbReference type="EMBL" id="VSSQ01020495">
    <property type="protein sequence ID" value="MPM65399.1"/>
    <property type="molecule type" value="Genomic_DNA"/>
</dbReference>
<organism evidence="1">
    <name type="scientific">bioreactor metagenome</name>
    <dbReference type="NCBI Taxonomy" id="1076179"/>
    <lineage>
        <taxon>unclassified sequences</taxon>
        <taxon>metagenomes</taxon>
        <taxon>ecological metagenomes</taxon>
    </lineage>
</organism>
<reference evidence="1" key="1">
    <citation type="submission" date="2019-08" db="EMBL/GenBank/DDBJ databases">
        <authorList>
            <person name="Kucharzyk K."/>
            <person name="Murdoch R.W."/>
            <person name="Higgins S."/>
            <person name="Loffler F."/>
        </authorList>
    </citation>
    <scope>NUCLEOTIDE SEQUENCE</scope>
</reference>
<dbReference type="AlphaFoldDB" id="A0A645BIW2"/>
<gene>
    <name evidence="1" type="ORF">SDC9_112295</name>
</gene>
<evidence type="ECO:0000313" key="1">
    <source>
        <dbReference type="EMBL" id="MPM65399.1"/>
    </source>
</evidence>
<comment type="caution">
    <text evidence="1">The sequence shown here is derived from an EMBL/GenBank/DDBJ whole genome shotgun (WGS) entry which is preliminary data.</text>
</comment>
<sequence length="71" mass="8510">MPITVSTLYPIGFSLIKYQFTHDEIRSSSKRLKGTKVRVMYKLCLTLFPNRYTTEKVKYFSLKYFKYLTLL</sequence>
<protein>
    <submittedName>
        <fullName evidence="1">Uncharacterized protein</fullName>
    </submittedName>
</protein>